<evidence type="ECO:0000256" key="5">
    <source>
        <dbReference type="ARBA" id="ARBA00022630"/>
    </source>
</evidence>
<dbReference type="InterPro" id="IPR036250">
    <property type="entry name" value="AcylCo_DH-like_C"/>
</dbReference>
<dbReference type="GO" id="GO:0055088">
    <property type="term" value="P:lipid homeostasis"/>
    <property type="evidence" value="ECO:0007669"/>
    <property type="project" value="TreeGrafter"/>
</dbReference>
<dbReference type="InterPro" id="IPR012258">
    <property type="entry name" value="Acyl-CoA_oxidase"/>
</dbReference>
<dbReference type="InterPro" id="IPR037069">
    <property type="entry name" value="AcylCoA_DH/ox_N_sf"/>
</dbReference>
<feature type="binding site" evidence="13">
    <location>
        <position position="193"/>
    </location>
    <ligand>
        <name>FAD</name>
        <dbReference type="ChEBI" id="CHEBI:57692"/>
    </ligand>
</feature>
<dbReference type="InterPro" id="IPR029320">
    <property type="entry name" value="Acyl-CoA_ox_N"/>
</dbReference>
<feature type="active site" description="Proton acceptor" evidence="12">
    <location>
        <position position="437"/>
    </location>
</feature>
<comment type="cofactor">
    <cofactor evidence="1">
        <name>FAD</name>
        <dbReference type="ChEBI" id="CHEBI:57692"/>
    </cofactor>
</comment>
<dbReference type="GO" id="GO:0005504">
    <property type="term" value="F:fatty acid binding"/>
    <property type="evidence" value="ECO:0007669"/>
    <property type="project" value="TreeGrafter"/>
</dbReference>
<keyword evidence="5 11" id="KW-0285">Flavoprotein</keyword>
<dbReference type="EMBL" id="JANPWB010000013">
    <property type="protein sequence ID" value="KAJ1109996.1"/>
    <property type="molecule type" value="Genomic_DNA"/>
</dbReference>
<dbReference type="GO" id="GO:0003997">
    <property type="term" value="F:acyl-CoA oxidase activity"/>
    <property type="evidence" value="ECO:0007669"/>
    <property type="project" value="InterPro"/>
</dbReference>
<evidence type="ECO:0000313" key="18">
    <source>
        <dbReference type="Proteomes" id="UP001066276"/>
    </source>
</evidence>
<evidence type="ECO:0000256" key="6">
    <source>
        <dbReference type="ARBA" id="ARBA00022827"/>
    </source>
</evidence>
<dbReference type="SUPFAM" id="SSF56645">
    <property type="entry name" value="Acyl-CoA dehydrogenase NM domain-like"/>
    <property type="match status" value="1"/>
</dbReference>
<evidence type="ECO:0000256" key="9">
    <source>
        <dbReference type="ARBA" id="ARBA00023098"/>
    </source>
</evidence>
<dbReference type="FunFam" id="1.20.140.10:FF:000005">
    <property type="entry name" value="Acyl-coenzyme A oxidase"/>
    <property type="match status" value="1"/>
</dbReference>
<dbReference type="InterPro" id="IPR055060">
    <property type="entry name" value="ACOX_C_alpha1"/>
</dbReference>
<dbReference type="Gene3D" id="1.10.540.10">
    <property type="entry name" value="Acyl-CoA dehydrogenase/oxidase, N-terminal domain"/>
    <property type="match status" value="1"/>
</dbReference>
<dbReference type="PIRSF" id="PIRSF000168">
    <property type="entry name" value="Acyl-CoA_oxidase"/>
    <property type="match status" value="1"/>
</dbReference>
<dbReference type="Pfam" id="PF14749">
    <property type="entry name" value="Acyl-CoA_ox_N"/>
    <property type="match status" value="1"/>
</dbReference>
<dbReference type="PANTHER" id="PTHR10909:SF344">
    <property type="entry name" value="PEROXISOMAL ACYL-COENZYME A OXIDASE 2"/>
    <property type="match status" value="1"/>
</dbReference>
<dbReference type="Pfam" id="PF22924">
    <property type="entry name" value="ACOX_C_alpha1"/>
    <property type="match status" value="1"/>
</dbReference>
<evidence type="ECO:0000256" key="10">
    <source>
        <dbReference type="ARBA" id="ARBA00023140"/>
    </source>
</evidence>
<comment type="similarity">
    <text evidence="3 11">Belongs to the acyl-CoA oxidase family.</text>
</comment>
<evidence type="ECO:0000256" key="1">
    <source>
        <dbReference type="ARBA" id="ARBA00001974"/>
    </source>
</evidence>
<dbReference type="AlphaFoldDB" id="A0AAV7N1V2"/>
<keyword evidence="6 11" id="KW-0274">FAD</keyword>
<evidence type="ECO:0000259" key="14">
    <source>
        <dbReference type="Pfam" id="PF01756"/>
    </source>
</evidence>
<organism evidence="17 18">
    <name type="scientific">Pleurodeles waltl</name>
    <name type="common">Iberian ribbed newt</name>
    <dbReference type="NCBI Taxonomy" id="8319"/>
    <lineage>
        <taxon>Eukaryota</taxon>
        <taxon>Metazoa</taxon>
        <taxon>Chordata</taxon>
        <taxon>Craniata</taxon>
        <taxon>Vertebrata</taxon>
        <taxon>Euteleostomi</taxon>
        <taxon>Amphibia</taxon>
        <taxon>Batrachia</taxon>
        <taxon>Caudata</taxon>
        <taxon>Salamandroidea</taxon>
        <taxon>Salamandridae</taxon>
        <taxon>Pleurodelinae</taxon>
        <taxon>Pleurodeles</taxon>
    </lineage>
</organism>
<protein>
    <recommendedName>
        <fullName evidence="11">Acyl-coenzyme A oxidase</fullName>
    </recommendedName>
</protein>
<dbReference type="FunFam" id="1.20.140.10:FF:000007">
    <property type="entry name" value="Acyl-coenzyme A oxidase"/>
    <property type="match status" value="1"/>
</dbReference>
<keyword evidence="9" id="KW-0443">Lipid metabolism</keyword>
<evidence type="ECO:0000259" key="16">
    <source>
        <dbReference type="Pfam" id="PF22924"/>
    </source>
</evidence>
<dbReference type="GO" id="GO:0033540">
    <property type="term" value="P:fatty acid beta-oxidation using acyl-CoA oxidase"/>
    <property type="evidence" value="ECO:0007669"/>
    <property type="project" value="TreeGrafter"/>
</dbReference>
<evidence type="ECO:0000256" key="2">
    <source>
        <dbReference type="ARBA" id="ARBA00004275"/>
    </source>
</evidence>
<dbReference type="InterPro" id="IPR002655">
    <property type="entry name" value="Acyl-CoA_oxidase_C"/>
</dbReference>
<evidence type="ECO:0000256" key="3">
    <source>
        <dbReference type="ARBA" id="ARBA00006288"/>
    </source>
</evidence>
<evidence type="ECO:0000256" key="11">
    <source>
        <dbReference type="PIRNR" id="PIRNR000168"/>
    </source>
</evidence>
<dbReference type="GO" id="GO:0033791">
    <property type="term" value="F:3alpha,7alpha,12alpha-trihydroxy-5beta-cholestanoyl-CoA 24-hydroxylase activity"/>
    <property type="evidence" value="ECO:0007669"/>
    <property type="project" value="TreeGrafter"/>
</dbReference>
<dbReference type="GO" id="GO:0000038">
    <property type="term" value="P:very long-chain fatty acid metabolic process"/>
    <property type="evidence" value="ECO:0007669"/>
    <property type="project" value="TreeGrafter"/>
</dbReference>
<evidence type="ECO:0000259" key="15">
    <source>
        <dbReference type="Pfam" id="PF14749"/>
    </source>
</evidence>
<proteinExistence type="inferred from homology"/>
<dbReference type="InterPro" id="IPR046373">
    <property type="entry name" value="Acyl-CoA_Oxase/DH_mid-dom_sf"/>
</dbReference>
<dbReference type="FunFam" id="2.40.110.10:FF:000003">
    <property type="entry name" value="Acyl-coenzyme A oxidase"/>
    <property type="match status" value="1"/>
</dbReference>
<dbReference type="Gene3D" id="2.40.110.10">
    <property type="entry name" value="Butyryl-CoA Dehydrogenase, subunit A, domain 2"/>
    <property type="match status" value="1"/>
</dbReference>
<feature type="domain" description="Acyl-CoA oxidase C-terminal" evidence="14">
    <location>
        <begin position="489"/>
        <end position="669"/>
    </location>
</feature>
<evidence type="ECO:0000256" key="7">
    <source>
        <dbReference type="ARBA" id="ARBA00022832"/>
    </source>
</evidence>
<feature type="domain" description="Acyl-CoA oxidase C-alpha1" evidence="16">
    <location>
        <begin position="290"/>
        <end position="452"/>
    </location>
</feature>
<comment type="subcellular location">
    <subcellularLocation>
        <location evidence="2">Peroxisome</location>
    </subcellularLocation>
</comment>
<comment type="caution">
    <text evidence="17">The sequence shown here is derived from an EMBL/GenBank/DDBJ whole genome shotgun (WGS) entry which is preliminary data.</text>
</comment>
<dbReference type="Pfam" id="PF01756">
    <property type="entry name" value="ACOX"/>
    <property type="match status" value="1"/>
</dbReference>
<keyword evidence="4" id="KW-0597">Phosphoprotein</keyword>
<keyword evidence="8" id="KW-0560">Oxidoreductase</keyword>
<evidence type="ECO:0000256" key="12">
    <source>
        <dbReference type="PIRSR" id="PIRSR000168-1"/>
    </source>
</evidence>
<evidence type="ECO:0000256" key="8">
    <source>
        <dbReference type="ARBA" id="ARBA00023002"/>
    </source>
</evidence>
<dbReference type="Gene3D" id="1.20.140.10">
    <property type="entry name" value="Butyryl-CoA Dehydrogenase, subunit A, domain 3"/>
    <property type="match status" value="2"/>
</dbReference>
<evidence type="ECO:0000313" key="17">
    <source>
        <dbReference type="EMBL" id="KAJ1109996.1"/>
    </source>
</evidence>
<dbReference type="SUPFAM" id="SSF47203">
    <property type="entry name" value="Acyl-CoA dehydrogenase C-terminal domain-like"/>
    <property type="match status" value="2"/>
</dbReference>
<keyword evidence="7" id="KW-0276">Fatty acid metabolism</keyword>
<feature type="domain" description="Acyl-coenzyme A oxidase N-terminal" evidence="15">
    <location>
        <begin position="34"/>
        <end position="148"/>
    </location>
</feature>
<dbReference type="FunFam" id="1.10.540.10:FF:000006">
    <property type="entry name" value="Acyl-coenzyme A oxidase"/>
    <property type="match status" value="1"/>
</dbReference>
<keyword evidence="10" id="KW-0576">Peroxisome</keyword>
<reference evidence="17" key="1">
    <citation type="journal article" date="2022" name="bioRxiv">
        <title>Sequencing and chromosome-scale assembly of the giantPleurodeles waltlgenome.</title>
        <authorList>
            <person name="Brown T."/>
            <person name="Elewa A."/>
            <person name="Iarovenko S."/>
            <person name="Subramanian E."/>
            <person name="Araus A.J."/>
            <person name="Petzold A."/>
            <person name="Susuki M."/>
            <person name="Suzuki K.-i.T."/>
            <person name="Hayashi T."/>
            <person name="Toyoda A."/>
            <person name="Oliveira C."/>
            <person name="Osipova E."/>
            <person name="Leigh N.D."/>
            <person name="Simon A."/>
            <person name="Yun M.H."/>
        </authorList>
    </citation>
    <scope>NUCLEOTIDE SEQUENCE</scope>
    <source>
        <strain evidence="17">20211129_DDA</strain>
        <tissue evidence="17">Liver</tissue>
    </source>
</reference>
<sequence>MAWWQVQRGFRKAISEDVNADLAKEREAPPFPLERLTNILDGGSENTRVRRTVEAAIHSDPVFSREDIYFQTAKERYEGAIKRTINLRKKMEQMGWKENGPEHNFIYRIFGGEVAFNVHRVFISSILGLGTDEQIAKWVPLAKNLQIIGTYAQTELGHGTYLRGLETTATFNIDSQEFVLNTPKISATKWWPGDLGRSATHGFVLAQLIIKDKAYGMHAFIVPIRSLKDHSPLPGIVVGDIGPKMAFEHIDNGYLILRDVHVPKENMLSRYSQVLPDGSYVKLGSEKINYFTMIIVRVSMLANEVTPSLVKACIIAIRYSVVRRQSELKPGVPEAQILDYQTQQQKVLSQLAVAYASHFVSAHLGQFYSRVYDEIKMGKFDSLPELHAIAAGLKALLTEYCAAGIEVCRKACGGHGYSLLSGLPSLYTKLAASCTYEGENTVLFLQTARFLIKCFAAAQTHQAIPQSVIYLTSPRANTCQATNKLDFLNPEIYIKAYEHRAYRLIQNAANQLQALVKAGAEQYDAWNRTSVQLVQASMAHCHYIIVKVFVDTLKTLGNDPSIHEAIKTLCDLFALHGIFTNSGDFLHDGYLSGSQLDMATAAYLDLLAVVRKTAVSLTDAFDYTDEQLNSALGSYDGQVYQRLFEWAQKAPANTQVNSAYENYLRPLLQSTPSKL</sequence>
<feature type="binding site" evidence="13">
    <location>
        <position position="154"/>
    </location>
    <ligand>
        <name>FAD</name>
        <dbReference type="ChEBI" id="CHEBI:57692"/>
    </ligand>
</feature>
<dbReference type="PANTHER" id="PTHR10909">
    <property type="entry name" value="ELECTRON TRANSPORT OXIDOREDUCTASE"/>
    <property type="match status" value="1"/>
</dbReference>
<dbReference type="GO" id="GO:0005777">
    <property type="term" value="C:peroxisome"/>
    <property type="evidence" value="ECO:0007669"/>
    <property type="project" value="UniProtKB-SubCell"/>
</dbReference>
<accession>A0AAV7N1V2</accession>
<name>A0AAV7N1V2_PLEWA</name>
<gene>
    <name evidence="17" type="ORF">NDU88_007351</name>
</gene>
<dbReference type="Proteomes" id="UP001066276">
    <property type="component" value="Chromosome 9"/>
</dbReference>
<dbReference type="GO" id="GO:0071949">
    <property type="term" value="F:FAD binding"/>
    <property type="evidence" value="ECO:0007669"/>
    <property type="project" value="InterPro"/>
</dbReference>
<evidence type="ECO:0000256" key="4">
    <source>
        <dbReference type="ARBA" id="ARBA00022553"/>
    </source>
</evidence>
<evidence type="ECO:0000256" key="13">
    <source>
        <dbReference type="PIRSR" id="PIRSR000168-2"/>
    </source>
</evidence>
<keyword evidence="18" id="KW-1185">Reference proteome</keyword>
<dbReference type="InterPro" id="IPR009100">
    <property type="entry name" value="AcylCoA_DH/oxidase_NM_dom_sf"/>
</dbReference>